<feature type="domain" description="4-oxalocrotonate tautomerase-like" evidence="4">
    <location>
        <begin position="2"/>
        <end position="60"/>
    </location>
</feature>
<dbReference type="NCBIfam" id="TIGR00013">
    <property type="entry name" value="taut"/>
    <property type="match status" value="1"/>
</dbReference>
<dbReference type="SUPFAM" id="SSF55331">
    <property type="entry name" value="Tautomerase/MIF"/>
    <property type="match status" value="1"/>
</dbReference>
<protein>
    <recommendedName>
        <fullName evidence="3">Tautomerase</fullName>
        <ecNumber evidence="3">5.3.2.-</ecNumber>
    </recommendedName>
</protein>
<evidence type="ECO:0000313" key="6">
    <source>
        <dbReference type="Proteomes" id="UP001595698"/>
    </source>
</evidence>
<evidence type="ECO:0000256" key="2">
    <source>
        <dbReference type="ARBA" id="ARBA00023235"/>
    </source>
</evidence>
<dbReference type="PANTHER" id="PTHR35530">
    <property type="entry name" value="TAUTOMERASE-RELATED"/>
    <property type="match status" value="1"/>
</dbReference>
<dbReference type="Gene3D" id="3.30.429.10">
    <property type="entry name" value="Macrophage Migration Inhibitory Factor"/>
    <property type="match status" value="1"/>
</dbReference>
<dbReference type="PANTHER" id="PTHR35530:SF1">
    <property type="entry name" value="2-HYDROXYMUCONATE TAUTOMERASE"/>
    <property type="match status" value="1"/>
</dbReference>
<proteinExistence type="inferred from homology"/>
<evidence type="ECO:0000256" key="3">
    <source>
        <dbReference type="RuleBase" id="RU362032"/>
    </source>
</evidence>
<dbReference type="EMBL" id="JBHSBC010000049">
    <property type="protein sequence ID" value="MFC3985862.1"/>
    <property type="molecule type" value="Genomic_DNA"/>
</dbReference>
<comment type="caution">
    <text evidence="5">The sequence shown here is derived from an EMBL/GenBank/DDBJ whole genome shotgun (WGS) entry which is preliminary data.</text>
</comment>
<sequence length="77" mass="8646">MPIVTIQVINENLTAEKKKQLIDGVTDLVHDVLRKDPERIYVIVQEVPLDNWGAGGFTVSERRAQGFDGLCTCPKHE</sequence>
<keyword evidence="2 3" id="KW-0413">Isomerase</keyword>
<dbReference type="InterPro" id="IPR018191">
    <property type="entry name" value="4-OT"/>
</dbReference>
<name>A0ABV8FB11_9ACTN</name>
<comment type="similarity">
    <text evidence="1 3">Belongs to the 4-oxalocrotonate tautomerase family.</text>
</comment>
<keyword evidence="6" id="KW-1185">Reference proteome</keyword>
<evidence type="ECO:0000256" key="1">
    <source>
        <dbReference type="ARBA" id="ARBA00006723"/>
    </source>
</evidence>
<dbReference type="Proteomes" id="UP001595698">
    <property type="component" value="Unassembled WGS sequence"/>
</dbReference>
<evidence type="ECO:0000313" key="5">
    <source>
        <dbReference type="EMBL" id="MFC3985862.1"/>
    </source>
</evidence>
<reference evidence="6" key="1">
    <citation type="journal article" date="2019" name="Int. J. Syst. Evol. Microbiol.">
        <title>The Global Catalogue of Microorganisms (GCM) 10K type strain sequencing project: providing services to taxonomists for standard genome sequencing and annotation.</title>
        <authorList>
            <consortium name="The Broad Institute Genomics Platform"/>
            <consortium name="The Broad Institute Genome Sequencing Center for Infectious Disease"/>
            <person name="Wu L."/>
            <person name="Ma J."/>
        </authorList>
    </citation>
    <scope>NUCLEOTIDE SEQUENCE [LARGE SCALE GENOMIC DNA]</scope>
    <source>
        <strain evidence="6">TBRC 7912</strain>
    </source>
</reference>
<gene>
    <name evidence="5" type="ORF">ACFOYY_37445</name>
</gene>
<evidence type="ECO:0000259" key="4">
    <source>
        <dbReference type="Pfam" id="PF01361"/>
    </source>
</evidence>
<accession>A0ABV8FB11</accession>
<dbReference type="RefSeq" id="WP_352013820.1">
    <property type="nucleotide sequence ID" value="NZ_JBHSBC010000049.1"/>
</dbReference>
<dbReference type="EC" id="5.3.2.-" evidence="3"/>
<dbReference type="InterPro" id="IPR004370">
    <property type="entry name" value="4-OT-like_dom"/>
</dbReference>
<dbReference type="InterPro" id="IPR014347">
    <property type="entry name" value="Tautomerase/MIF_sf"/>
</dbReference>
<organism evidence="5 6">
    <name type="scientific">Streptosporangium jomthongense</name>
    <dbReference type="NCBI Taxonomy" id="1193683"/>
    <lineage>
        <taxon>Bacteria</taxon>
        <taxon>Bacillati</taxon>
        <taxon>Actinomycetota</taxon>
        <taxon>Actinomycetes</taxon>
        <taxon>Streptosporangiales</taxon>
        <taxon>Streptosporangiaceae</taxon>
        <taxon>Streptosporangium</taxon>
    </lineage>
</organism>
<dbReference type="Pfam" id="PF01361">
    <property type="entry name" value="Tautomerase"/>
    <property type="match status" value="1"/>
</dbReference>